<dbReference type="Gene3D" id="2.60.120.260">
    <property type="entry name" value="Galactose-binding domain-like"/>
    <property type="match status" value="1"/>
</dbReference>
<dbReference type="RefSeq" id="WP_349243596.1">
    <property type="nucleotide sequence ID" value="NZ_JASCXX010000003.1"/>
</dbReference>
<accession>A0AAW6TXJ6</accession>
<evidence type="ECO:0000313" key="4">
    <source>
        <dbReference type="EMBL" id="MDI6448188.1"/>
    </source>
</evidence>
<evidence type="ECO:0000313" key="5">
    <source>
        <dbReference type="Proteomes" id="UP001431776"/>
    </source>
</evidence>
<comment type="caution">
    <text evidence="4">The sequence shown here is derived from an EMBL/GenBank/DDBJ whole genome shotgun (WGS) entry which is preliminary data.</text>
</comment>
<feature type="transmembrane region" description="Helical" evidence="1">
    <location>
        <begin position="197"/>
        <end position="217"/>
    </location>
</feature>
<dbReference type="InterPro" id="IPR027576">
    <property type="entry name" value="Choice_anch_C_dom"/>
</dbReference>
<keyword evidence="1" id="KW-0472">Membrane</keyword>
<gene>
    <name evidence="4" type="ORF">QJ522_03940</name>
</gene>
<proteinExistence type="predicted"/>
<feature type="signal peptide" evidence="2">
    <location>
        <begin position="1"/>
        <end position="27"/>
    </location>
</feature>
<dbReference type="EMBL" id="JASCXX010000003">
    <property type="protein sequence ID" value="MDI6448188.1"/>
    <property type="molecule type" value="Genomic_DNA"/>
</dbReference>
<reference evidence="4" key="1">
    <citation type="submission" date="2023-05" db="EMBL/GenBank/DDBJ databases">
        <title>Anaerotaeda fermentans gen. nov., sp. nov., a novel anaerobic planctomycete of the new family within the order Sedimentisphaerales isolated from Taman Peninsula, Russia.</title>
        <authorList>
            <person name="Khomyakova M.A."/>
            <person name="Merkel A.Y."/>
            <person name="Slobodkin A.I."/>
        </authorList>
    </citation>
    <scope>NUCLEOTIDE SEQUENCE</scope>
    <source>
        <strain evidence="4">M17dextr</strain>
    </source>
</reference>
<dbReference type="InterPro" id="IPR006946">
    <property type="entry name" value="DGR2-like_dom"/>
</dbReference>
<protein>
    <submittedName>
        <fullName evidence="4">Choice-of-anchor C family protein</fullName>
    </submittedName>
</protein>
<evidence type="ECO:0000256" key="2">
    <source>
        <dbReference type="SAM" id="SignalP"/>
    </source>
</evidence>
<feature type="chain" id="PRO_5043633481" evidence="2">
    <location>
        <begin position="28"/>
        <end position="222"/>
    </location>
</feature>
<feature type="domain" description="DUF642" evidence="3">
    <location>
        <begin position="28"/>
        <end position="193"/>
    </location>
</feature>
<dbReference type="InterPro" id="IPR008979">
    <property type="entry name" value="Galactose-bd-like_sf"/>
</dbReference>
<dbReference type="SUPFAM" id="SSF49785">
    <property type="entry name" value="Galactose-binding domain-like"/>
    <property type="match status" value="1"/>
</dbReference>
<evidence type="ECO:0000259" key="3">
    <source>
        <dbReference type="Pfam" id="PF04862"/>
    </source>
</evidence>
<organism evidence="4 5">
    <name type="scientific">Anaerobaca lacustris</name>
    <dbReference type="NCBI Taxonomy" id="3044600"/>
    <lineage>
        <taxon>Bacteria</taxon>
        <taxon>Pseudomonadati</taxon>
        <taxon>Planctomycetota</taxon>
        <taxon>Phycisphaerae</taxon>
        <taxon>Sedimentisphaerales</taxon>
        <taxon>Anaerobacaceae</taxon>
        <taxon>Anaerobaca</taxon>
    </lineage>
</organism>
<name>A0AAW6TXJ6_9BACT</name>
<keyword evidence="1" id="KW-1133">Transmembrane helix</keyword>
<sequence>MKSTWKVYGSVLGVMSLFGAMPLPAGANLIQNGSFEDSIYSSVATWETLYVGSTAIAGWTVIGTGKATDSIDYVGGYWEASHGVRSVDLDGRAASGGVEQAFGTNPGTTYHVSFDIAGNPDWIGIKTMAVSAVGEATQSAIFSFDNTGHSHDSMGWTTVEWFFVADAPSTTLRFVSLTEANKGYGMALDNVVVHVPVPGAVLLGVLGLGGSGGLLRWRRRTA</sequence>
<dbReference type="NCBIfam" id="TIGR04362">
    <property type="entry name" value="choice_anch_C"/>
    <property type="match status" value="1"/>
</dbReference>
<keyword evidence="5" id="KW-1185">Reference proteome</keyword>
<keyword evidence="1" id="KW-0812">Transmembrane</keyword>
<dbReference type="Pfam" id="PF04862">
    <property type="entry name" value="DUF642"/>
    <property type="match status" value="1"/>
</dbReference>
<dbReference type="Proteomes" id="UP001431776">
    <property type="component" value="Unassembled WGS sequence"/>
</dbReference>
<dbReference type="AlphaFoldDB" id="A0AAW6TXJ6"/>
<keyword evidence="2" id="KW-0732">Signal</keyword>
<evidence type="ECO:0000256" key="1">
    <source>
        <dbReference type="SAM" id="Phobius"/>
    </source>
</evidence>